<organism evidence="3 4">
    <name type="scientific">Molossus molossus</name>
    <name type="common">Pallas' mastiff bat</name>
    <name type="synonym">Vespertilio molossus</name>
    <dbReference type="NCBI Taxonomy" id="27622"/>
    <lineage>
        <taxon>Eukaryota</taxon>
        <taxon>Metazoa</taxon>
        <taxon>Chordata</taxon>
        <taxon>Craniata</taxon>
        <taxon>Vertebrata</taxon>
        <taxon>Euteleostomi</taxon>
        <taxon>Mammalia</taxon>
        <taxon>Eutheria</taxon>
        <taxon>Laurasiatheria</taxon>
        <taxon>Chiroptera</taxon>
        <taxon>Yangochiroptera</taxon>
        <taxon>Molossidae</taxon>
        <taxon>Molossus</taxon>
    </lineage>
</organism>
<comment type="caution">
    <text evidence="3">The sequence shown here is derived from an EMBL/GenBank/DDBJ whole genome shotgun (WGS) entry which is preliminary data.</text>
</comment>
<keyword evidence="2" id="KW-0472">Membrane</keyword>
<evidence type="ECO:0000313" key="4">
    <source>
        <dbReference type="Proteomes" id="UP000550707"/>
    </source>
</evidence>
<feature type="region of interest" description="Disordered" evidence="1">
    <location>
        <begin position="52"/>
        <end position="78"/>
    </location>
</feature>
<name>A0A7J8CVF9_MOLMO</name>
<evidence type="ECO:0000256" key="1">
    <source>
        <dbReference type="SAM" id="MobiDB-lite"/>
    </source>
</evidence>
<gene>
    <name evidence="3" type="ORF">HJG59_000181</name>
</gene>
<protein>
    <submittedName>
        <fullName evidence="3">Acyl-CoA binding domain containing 4</fullName>
    </submittedName>
</protein>
<sequence>MGTPGGEPDTRNSPVPPTGKEGLKGSLLGPQELDSWLVRTVRALQESMRDVQGRLQSLESMPAPPKQQQRPPSSARPWPLRLSGPTLLFFLLWPFIVQWLVRQFRTQKR</sequence>
<dbReference type="AlphaFoldDB" id="A0A7J8CVF9"/>
<evidence type="ECO:0000313" key="3">
    <source>
        <dbReference type="EMBL" id="KAF6414863.1"/>
    </source>
</evidence>
<proteinExistence type="predicted"/>
<keyword evidence="4" id="KW-1185">Reference proteome</keyword>
<feature type="region of interest" description="Disordered" evidence="1">
    <location>
        <begin position="1"/>
        <end position="28"/>
    </location>
</feature>
<reference evidence="3 4" key="1">
    <citation type="journal article" date="2020" name="Nature">
        <title>Six reference-quality genomes reveal evolution of bat adaptations.</title>
        <authorList>
            <person name="Jebb D."/>
            <person name="Huang Z."/>
            <person name="Pippel M."/>
            <person name="Hughes G.M."/>
            <person name="Lavrichenko K."/>
            <person name="Devanna P."/>
            <person name="Winkler S."/>
            <person name="Jermiin L.S."/>
            <person name="Skirmuntt E.C."/>
            <person name="Katzourakis A."/>
            <person name="Burkitt-Gray L."/>
            <person name="Ray D.A."/>
            <person name="Sullivan K.A.M."/>
            <person name="Roscito J.G."/>
            <person name="Kirilenko B.M."/>
            <person name="Davalos L.M."/>
            <person name="Corthals A.P."/>
            <person name="Power M.L."/>
            <person name="Jones G."/>
            <person name="Ransome R.D."/>
            <person name="Dechmann D.K.N."/>
            <person name="Locatelli A.G."/>
            <person name="Puechmaille S.J."/>
            <person name="Fedrigo O."/>
            <person name="Jarvis E.D."/>
            <person name="Hiller M."/>
            <person name="Vernes S.C."/>
            <person name="Myers E.W."/>
            <person name="Teeling E.C."/>
        </authorList>
    </citation>
    <scope>NUCLEOTIDE SEQUENCE [LARGE SCALE GENOMIC DNA]</scope>
    <source>
        <strain evidence="3">MMolMol1</strain>
        <tissue evidence="3">Muscle</tissue>
    </source>
</reference>
<dbReference type="EMBL" id="JACASF010000019">
    <property type="protein sequence ID" value="KAF6414863.1"/>
    <property type="molecule type" value="Genomic_DNA"/>
</dbReference>
<feature type="transmembrane region" description="Helical" evidence="2">
    <location>
        <begin position="82"/>
        <end position="101"/>
    </location>
</feature>
<evidence type="ECO:0000256" key="2">
    <source>
        <dbReference type="SAM" id="Phobius"/>
    </source>
</evidence>
<keyword evidence="2" id="KW-0812">Transmembrane</keyword>
<dbReference type="Proteomes" id="UP000550707">
    <property type="component" value="Unassembled WGS sequence"/>
</dbReference>
<accession>A0A7J8CVF9</accession>
<keyword evidence="2" id="KW-1133">Transmembrane helix</keyword>